<organism evidence="3 4">
    <name type="scientific">Ancylostoma ceylanicum</name>
    <dbReference type="NCBI Taxonomy" id="53326"/>
    <lineage>
        <taxon>Eukaryota</taxon>
        <taxon>Metazoa</taxon>
        <taxon>Ecdysozoa</taxon>
        <taxon>Nematoda</taxon>
        <taxon>Chromadorea</taxon>
        <taxon>Rhabditida</taxon>
        <taxon>Rhabditina</taxon>
        <taxon>Rhabditomorpha</taxon>
        <taxon>Strongyloidea</taxon>
        <taxon>Ancylostomatidae</taxon>
        <taxon>Ancylostomatinae</taxon>
        <taxon>Ancylostoma</taxon>
    </lineage>
</organism>
<feature type="compositionally biased region" description="Basic and acidic residues" evidence="1">
    <location>
        <begin position="1303"/>
        <end position="1314"/>
    </location>
</feature>
<evidence type="ECO:0000313" key="4">
    <source>
        <dbReference type="Proteomes" id="UP000054495"/>
    </source>
</evidence>
<sequence>MGPLKSISVEMATLDNGSMSNIVSDQNYVRALETSFRCYYNRTGKVAMPPPLNYTQAFLKISNPMLPGFRPPQFPTLFPPVPSFTLPPAFITPPPPVTFPPPVHLSKVTGLPPLPPPFPTLLPPPPPYYPVPVPPITQPQPLPITTTVGTVFVPDTPATPVDPFGTSNFATTTSVTPRYPLDSDISVSGQGSQPLSSATPASVFFTTPSSTPSQRTEPPSTKKHSLGHIRGRGRTTTLSPAPATTAKITHIKVAVVDAKESSKGAEQEVNVIYGDNTPGSSASEPGVDSQGNRGKATSISHIDLTSKENQSGSAVPTQSSTSQETEAGSVVHTNSSSSHETTPSSISKGHIDGSMLPIPDIHGNIHPKFRTTERPPVSHSITTDGVGSSRASSSEVGITKSTPGEHSPDDTSNGPFQSKTVSPPANPKLPGDTVLTAGRSDGAESAPASTSTTKQSSNSVRDQCVADLVERAKEKYPNYECQCPAGEMAIDGNCEAHETDLAFYKLNIHSACGEESLTDEQKKWIAIGKLGQTLDTPSCVRMSSGGDVVVNSICSDHCSLANFRGLVKESPNGASKITVEEAPLCGDSSTNYCDRYATCAVEDVRLKCVCKPGTNDTSNGLGKTCEGVPVDDDCIMILGACLIFWLIILLGLLLLIPLIIFLLSHCCPGKGNLIHPRKEGLHLVSRCNEALLGTREMAMKMALAELKKKEKEKAVIVPQKPKIVKMEDAHEITSSTVINNSPANSVHQSGNGLNGSPLVMKEISSIPGTVPYGETPILEKVQHSAMIGSIPPPEIAVKPATPEIPAALTERNPLAQKTVSQQSFTVMDSQKESSSFTYSFSYATIPSSALSAPIRKIVRTISTHSVGVQPTIWESYKALGDVYAKRDNIDRQGSSSSLDALIYSRYPHISTTLITPKPAPPKESIDSSKPPTTITPPAFIPSVTDQPKTDDDVRISSTLSTTPTERSERNQQLAAMLGVTLDDSTVSSSPTPERPAELQLAAQSDEQIVEEMTRQGVMLPIPPKEEQELSFDEKIIETTPQITLPSHVESDVKADSDLAPTPLLPAVSPVPEVEVAAFKRLARVGRTKEASPLTRRKPRRPERQLSSISEKSAEIAAEAALQNHPQDYSISAPNTTRSVTEWQRYVPKETFSGADASDNQTDVDIPRLVKKRAPATKRAPSSKQEPESQKKRKTQKHVPSKPGGSKQEVQAPRRLRPCQMLSAASEMPSTSTASPKRPIRHVRRGILSSPEIPDVTLRRSLDRLDLLERSPLYNPSRGAMTSRSHISSRTRIRDSPDIGTRPFGEHGERTRGMIDEPSWTSDGGDRTKPMPSHKESELPHSSRTVHHAVISRKIATRRHETHITKSTGDLSMEPRSSSSMSRRATTSRSAENLRNRPPWDSSPYKPDDKFKLSEESFLPQIKTTTKYYQKSRSVLNSPLGSHQRSSSKFSLTSLPARCSSTLEFSPYFTPGADSDKPPKEDLWWGPAPRSFR</sequence>
<feature type="compositionally biased region" description="Basic residues" evidence="1">
    <location>
        <begin position="221"/>
        <end position="233"/>
    </location>
</feature>
<dbReference type="EMBL" id="KE124896">
    <property type="protein sequence ID" value="EPB75573.1"/>
    <property type="molecule type" value="Genomic_DNA"/>
</dbReference>
<dbReference type="Proteomes" id="UP000054495">
    <property type="component" value="Unassembled WGS sequence"/>
</dbReference>
<feature type="region of interest" description="Disordered" evidence="1">
    <location>
        <begin position="1357"/>
        <end position="1406"/>
    </location>
</feature>
<reference evidence="3 4" key="1">
    <citation type="submission" date="2013-05" db="EMBL/GenBank/DDBJ databases">
        <title>Draft genome of the parasitic nematode Anyclostoma ceylanicum.</title>
        <authorList>
            <person name="Mitreva M."/>
        </authorList>
    </citation>
    <scope>NUCLEOTIDE SEQUENCE [LARGE SCALE GENOMIC DNA]</scope>
</reference>
<feature type="transmembrane region" description="Helical" evidence="2">
    <location>
        <begin position="635"/>
        <end position="663"/>
    </location>
</feature>
<gene>
    <name evidence="3" type="ORF">ANCCEY_05350</name>
</gene>
<keyword evidence="2" id="KW-0812">Transmembrane</keyword>
<protein>
    <submittedName>
        <fullName evidence="3">Uncharacterized protein</fullName>
    </submittedName>
</protein>
<keyword evidence="2" id="KW-1133">Transmembrane helix</keyword>
<feature type="region of interest" description="Disordered" evidence="1">
    <location>
        <begin position="272"/>
        <end position="461"/>
    </location>
</feature>
<feature type="compositionally biased region" description="Low complexity" evidence="1">
    <location>
        <begin position="199"/>
        <end position="219"/>
    </location>
</feature>
<feature type="compositionally biased region" description="Polar residues" evidence="1">
    <location>
        <begin position="955"/>
        <end position="964"/>
    </location>
</feature>
<accession>A0A0D6LWK0</accession>
<feature type="compositionally biased region" description="Basic and acidic residues" evidence="1">
    <location>
        <begin position="1473"/>
        <end position="1482"/>
    </location>
</feature>
<feature type="compositionally biased region" description="Low complexity" evidence="1">
    <location>
        <begin position="1106"/>
        <end position="1120"/>
    </location>
</feature>
<feature type="region of interest" description="Disordered" evidence="1">
    <location>
        <begin position="1467"/>
        <end position="1492"/>
    </location>
</feature>
<feature type="compositionally biased region" description="Low complexity" evidence="1">
    <location>
        <begin position="329"/>
        <end position="347"/>
    </location>
</feature>
<feature type="region of interest" description="Disordered" evidence="1">
    <location>
        <begin position="1087"/>
        <end position="1238"/>
    </location>
</feature>
<feature type="compositionally biased region" description="Polar residues" evidence="1">
    <location>
        <begin position="447"/>
        <end position="461"/>
    </location>
</feature>
<feature type="region of interest" description="Disordered" evidence="1">
    <location>
        <begin position="184"/>
        <end position="242"/>
    </location>
</feature>
<feature type="compositionally biased region" description="Polar residues" evidence="1">
    <location>
        <begin position="379"/>
        <end position="423"/>
    </location>
</feature>
<proteinExistence type="predicted"/>
<evidence type="ECO:0000256" key="2">
    <source>
        <dbReference type="SAM" id="Phobius"/>
    </source>
</evidence>
<feature type="compositionally biased region" description="Polar residues" evidence="1">
    <location>
        <begin position="277"/>
        <end position="300"/>
    </location>
</feature>
<feature type="region of interest" description="Disordered" evidence="1">
    <location>
        <begin position="912"/>
        <end position="969"/>
    </location>
</feature>
<keyword evidence="2" id="KW-0472">Membrane</keyword>
<feature type="compositionally biased region" description="Polar residues" evidence="1">
    <location>
        <begin position="185"/>
        <end position="198"/>
    </location>
</feature>
<feature type="compositionally biased region" description="Basic and acidic residues" evidence="1">
    <location>
        <begin position="1323"/>
        <end position="1340"/>
    </location>
</feature>
<feature type="compositionally biased region" description="Polar residues" evidence="1">
    <location>
        <begin position="1123"/>
        <end position="1141"/>
    </location>
</feature>
<keyword evidence="4" id="KW-1185">Reference proteome</keyword>
<feature type="region of interest" description="Disordered" evidence="1">
    <location>
        <begin position="1275"/>
        <end position="1345"/>
    </location>
</feature>
<name>A0A0D6LWK0_9BILA</name>
<evidence type="ECO:0000313" key="3">
    <source>
        <dbReference type="EMBL" id="EPB75573.1"/>
    </source>
</evidence>
<evidence type="ECO:0000256" key="1">
    <source>
        <dbReference type="SAM" id="MobiDB-lite"/>
    </source>
</evidence>
<feature type="compositionally biased region" description="Basic residues" evidence="1">
    <location>
        <begin position="1190"/>
        <end position="1199"/>
    </location>
</feature>
<feature type="compositionally biased region" description="Low complexity" evidence="1">
    <location>
        <begin position="1371"/>
        <end position="1390"/>
    </location>
</feature>
<feature type="compositionally biased region" description="Polar residues" evidence="1">
    <location>
        <begin position="307"/>
        <end position="326"/>
    </location>
</feature>